<dbReference type="EMBL" id="JAMYRI010000004">
    <property type="protein sequence ID" value="MER9284171.1"/>
    <property type="molecule type" value="Genomic_DNA"/>
</dbReference>
<protein>
    <submittedName>
        <fullName evidence="1">Uncharacterized protein</fullName>
    </submittedName>
</protein>
<proteinExistence type="predicted"/>
<organism evidence="1 2">
    <name type="scientific">Mesorhizobium australicum</name>
    <dbReference type="NCBI Taxonomy" id="536018"/>
    <lineage>
        <taxon>Bacteria</taxon>
        <taxon>Pseudomonadati</taxon>
        <taxon>Pseudomonadota</taxon>
        <taxon>Alphaproteobacteria</taxon>
        <taxon>Hyphomicrobiales</taxon>
        <taxon>Phyllobacteriaceae</taxon>
        <taxon>Mesorhizobium</taxon>
    </lineage>
</organism>
<gene>
    <name evidence="1" type="ORF">NKI81_09415</name>
</gene>
<reference evidence="1 2" key="1">
    <citation type="journal article" date="2024" name="Proc. Natl. Acad. Sci. U.S.A.">
        <title>The evolutionary genomics of adaptation to stress in wild rhizobium bacteria.</title>
        <authorList>
            <person name="Kehlet-Delgado H."/>
            <person name="Montoya A.P."/>
            <person name="Jensen K.T."/>
            <person name="Wendlandt C.E."/>
            <person name="Dexheimer C."/>
            <person name="Roberts M."/>
            <person name="Torres Martinez L."/>
            <person name="Friesen M.L."/>
            <person name="Griffitts J.S."/>
            <person name="Porter S.S."/>
        </authorList>
    </citation>
    <scope>NUCLEOTIDE SEQUENCE [LARGE SCALE GENOMIC DNA]</scope>
    <source>
        <strain evidence="1 2">M0468</strain>
    </source>
</reference>
<dbReference type="Proteomes" id="UP001480082">
    <property type="component" value="Unassembled WGS sequence"/>
</dbReference>
<keyword evidence="2" id="KW-1185">Reference proteome</keyword>
<evidence type="ECO:0000313" key="2">
    <source>
        <dbReference type="Proteomes" id="UP001480082"/>
    </source>
</evidence>
<comment type="caution">
    <text evidence="1">The sequence shown here is derived from an EMBL/GenBank/DDBJ whole genome shotgun (WGS) entry which is preliminary data.</text>
</comment>
<name>A0ACC6SWM1_9HYPH</name>
<evidence type="ECO:0000313" key="1">
    <source>
        <dbReference type="EMBL" id="MER9284171.1"/>
    </source>
</evidence>
<sequence>MIGLAIARLDHGGNHIGVVYESDAIGLTLAHLAWHCDLRFDSPDDQYLWLDLAFLDEMNKRVSAAFFETLRKELPNIPYGFDLAGECFDESGNFIPPPIGKGLTCATFVLATFRAQGHQLVYEQAWPARADDEIWQAQVLQLLARRAASEHIEALRNDLGAKRFRPEEVAASGLRVEAPSAYDDIRQMADGILRELSAIGPWQA</sequence>
<accession>A0ACC6SWM1</accession>